<dbReference type="Proteomes" id="UP000634136">
    <property type="component" value="Unassembled WGS sequence"/>
</dbReference>
<accession>A0A834WXP8</accession>
<organism evidence="2 3">
    <name type="scientific">Senna tora</name>
    <dbReference type="NCBI Taxonomy" id="362788"/>
    <lineage>
        <taxon>Eukaryota</taxon>
        <taxon>Viridiplantae</taxon>
        <taxon>Streptophyta</taxon>
        <taxon>Embryophyta</taxon>
        <taxon>Tracheophyta</taxon>
        <taxon>Spermatophyta</taxon>
        <taxon>Magnoliopsida</taxon>
        <taxon>eudicotyledons</taxon>
        <taxon>Gunneridae</taxon>
        <taxon>Pentapetalae</taxon>
        <taxon>rosids</taxon>
        <taxon>fabids</taxon>
        <taxon>Fabales</taxon>
        <taxon>Fabaceae</taxon>
        <taxon>Caesalpinioideae</taxon>
        <taxon>Cassia clade</taxon>
        <taxon>Senna</taxon>
    </lineage>
</organism>
<reference evidence="2" key="1">
    <citation type="submission" date="2020-09" db="EMBL/GenBank/DDBJ databases">
        <title>Genome-Enabled Discovery of Anthraquinone Biosynthesis in Senna tora.</title>
        <authorList>
            <person name="Kang S.-H."/>
            <person name="Pandey R.P."/>
            <person name="Lee C.-M."/>
            <person name="Sim J.-S."/>
            <person name="Jeong J.-T."/>
            <person name="Choi B.-S."/>
            <person name="Jung M."/>
            <person name="Ginzburg D."/>
            <person name="Zhao K."/>
            <person name="Won S.Y."/>
            <person name="Oh T.-J."/>
            <person name="Yu Y."/>
            <person name="Kim N.-H."/>
            <person name="Lee O.R."/>
            <person name="Lee T.-H."/>
            <person name="Bashyal P."/>
            <person name="Kim T.-S."/>
            <person name="Lee W.-H."/>
            <person name="Kawkins C."/>
            <person name="Kim C.-K."/>
            <person name="Kim J.S."/>
            <person name="Ahn B.O."/>
            <person name="Rhee S.Y."/>
            <person name="Sohng J.K."/>
        </authorList>
    </citation>
    <scope>NUCLEOTIDE SEQUENCE</scope>
    <source>
        <tissue evidence="2">Leaf</tissue>
    </source>
</reference>
<evidence type="ECO:0000313" key="2">
    <source>
        <dbReference type="EMBL" id="KAF7834411.1"/>
    </source>
</evidence>
<feature type="region of interest" description="Disordered" evidence="1">
    <location>
        <begin position="15"/>
        <end position="34"/>
    </location>
</feature>
<feature type="compositionally biased region" description="Polar residues" evidence="1">
    <location>
        <begin position="23"/>
        <end position="34"/>
    </location>
</feature>
<dbReference type="EMBL" id="JAAIUW010000004">
    <property type="protein sequence ID" value="KAF7834411.1"/>
    <property type="molecule type" value="Genomic_DNA"/>
</dbReference>
<dbReference type="AlphaFoldDB" id="A0A834WXP8"/>
<name>A0A834WXP8_9FABA</name>
<gene>
    <name evidence="2" type="ORF">G2W53_009270</name>
</gene>
<evidence type="ECO:0000313" key="3">
    <source>
        <dbReference type="Proteomes" id="UP000634136"/>
    </source>
</evidence>
<protein>
    <submittedName>
        <fullName evidence="2">Uncharacterized protein</fullName>
    </submittedName>
</protein>
<dbReference type="OrthoDB" id="1937303at2759"/>
<sequence length="237" mass="25309">MSRVYIPLMPSRTGYEKKKRGANTRTSQEVTHPSTTLAPSTLNFGVLMGSGCISAGMIAPVMSRVYIPLMPSPAGMIAPVMSRVYIPLMPSPYGVRKKKRGCNTRTSQQVTHPSTTLPQARLTSEFLMGSGALVLYYSRPSTLNFGVLMGSGAFSAGMIAPVMSRVYIPLMPSPAGMIAPVMSRVYIPLMPSPYGVRKKKRGATRGPSQEVTHPSTTLAQARLTSGVLMGSGALVLV</sequence>
<keyword evidence="3" id="KW-1185">Reference proteome</keyword>
<comment type="caution">
    <text evidence="2">The sequence shown here is derived from an EMBL/GenBank/DDBJ whole genome shotgun (WGS) entry which is preliminary data.</text>
</comment>
<evidence type="ECO:0000256" key="1">
    <source>
        <dbReference type="SAM" id="MobiDB-lite"/>
    </source>
</evidence>
<proteinExistence type="predicted"/>